<dbReference type="PROSITE" id="PS50111">
    <property type="entry name" value="CHEMOTAXIS_TRANSDUC_2"/>
    <property type="match status" value="1"/>
</dbReference>
<dbReference type="InterPro" id="IPR003660">
    <property type="entry name" value="HAMP_dom"/>
</dbReference>
<feature type="compositionally biased region" description="Polar residues" evidence="11">
    <location>
        <begin position="321"/>
        <end position="337"/>
    </location>
</feature>
<dbReference type="CDD" id="cd11386">
    <property type="entry name" value="MCP_signal"/>
    <property type="match status" value="1"/>
</dbReference>
<dbReference type="PANTHER" id="PTHR32089">
    <property type="entry name" value="METHYL-ACCEPTING CHEMOTAXIS PROTEIN MCPB"/>
    <property type="match status" value="1"/>
</dbReference>
<keyword evidence="8 10" id="KW-0807">Transducer</keyword>
<evidence type="ECO:0000256" key="6">
    <source>
        <dbReference type="ARBA" id="ARBA00022989"/>
    </source>
</evidence>
<dbReference type="SMART" id="SM00304">
    <property type="entry name" value="HAMP"/>
    <property type="match status" value="2"/>
</dbReference>
<dbReference type="FunFam" id="1.10.287.950:FF:000001">
    <property type="entry name" value="Methyl-accepting chemotaxis sensory transducer"/>
    <property type="match status" value="1"/>
</dbReference>
<protein>
    <submittedName>
        <fullName evidence="15">Methyl-accepting chemotaxis sensory transducer</fullName>
    </submittedName>
</protein>
<evidence type="ECO:0000259" key="13">
    <source>
        <dbReference type="PROSITE" id="PS50111"/>
    </source>
</evidence>
<evidence type="ECO:0000256" key="8">
    <source>
        <dbReference type="ARBA" id="ARBA00023224"/>
    </source>
</evidence>
<dbReference type="EMBL" id="CP002727">
    <property type="protein sequence ID" value="AEF23021.1"/>
    <property type="molecule type" value="Genomic_DNA"/>
</dbReference>
<keyword evidence="2" id="KW-1003">Cell membrane</keyword>
<dbReference type="PANTHER" id="PTHR32089:SF120">
    <property type="entry name" value="METHYL-ACCEPTING CHEMOTAXIS PROTEIN TLPQ"/>
    <property type="match status" value="1"/>
</dbReference>
<feature type="transmembrane region" description="Helical" evidence="12">
    <location>
        <begin position="191"/>
        <end position="210"/>
    </location>
</feature>
<dbReference type="AlphaFoldDB" id="F6A8F0"/>
<evidence type="ECO:0000259" key="14">
    <source>
        <dbReference type="PROSITE" id="PS50885"/>
    </source>
</evidence>
<dbReference type="STRING" id="743720.Psefu_3057"/>
<dbReference type="GO" id="GO:0004888">
    <property type="term" value="F:transmembrane signaling receptor activity"/>
    <property type="evidence" value="ECO:0007669"/>
    <property type="project" value="InterPro"/>
</dbReference>
<dbReference type="GO" id="GO:0006935">
    <property type="term" value="P:chemotaxis"/>
    <property type="evidence" value="ECO:0007669"/>
    <property type="project" value="UniProtKB-KW"/>
</dbReference>
<name>F6A8F0_PSEF1</name>
<dbReference type="Proteomes" id="UP000000686">
    <property type="component" value="Chromosome"/>
</dbReference>
<dbReference type="OrthoDB" id="8724574at2"/>
<dbReference type="Gene3D" id="1.10.287.950">
    <property type="entry name" value="Methyl-accepting chemotaxis protein"/>
    <property type="match status" value="1"/>
</dbReference>
<keyword evidence="6 12" id="KW-1133">Transmembrane helix</keyword>
<evidence type="ECO:0000256" key="3">
    <source>
        <dbReference type="ARBA" id="ARBA00022481"/>
    </source>
</evidence>
<dbReference type="PRINTS" id="PR00260">
    <property type="entry name" value="CHEMTRNSDUCR"/>
</dbReference>
<dbReference type="Pfam" id="PF00672">
    <property type="entry name" value="HAMP"/>
    <property type="match status" value="1"/>
</dbReference>
<dbReference type="Pfam" id="PF12729">
    <property type="entry name" value="4HB_MCP_1"/>
    <property type="match status" value="1"/>
</dbReference>
<dbReference type="KEGG" id="pfv:Psefu_3057"/>
<sequence length="541" mass="58050">MSLRKLKIGVRAGACFAALATLLVVLGLVTFEQMKRMDSMSDGIEGKWFPSTLALNDLGMSVMRVRALTLRFYALGSDEARRAALPAMDSAKADLARAQTHYTTLVDSDAERALLQQLLGVKDSYLQHQGDVVEQLMRGERASAEQVLTGAMAQEGDQLVEQLKALTEYNRQGAMRDFAVSDQVFENSTRIVALVVLVATLLTITLAIVLTRSIVKPLGEAVEVAQSIASGDLTRDFEHQGHDEPAQLLQALATMQGSLRATLQRIGESSNLLASSSEELQAVTEDATRGLYQQNDEIEQAATAVNQMTATVEEVAQNAVSTSEASRQSDQAAQGGQEQVRKTVDSIHLLARDVTETSEEIGKLAGNVREISQVVTVIRSIAEQTNLLALNAAIEAARAGEQGRGFAVVADEVRALAHRTQQSTGEIEQMIESIQRGTEHAVAAMQSSSTRADTTLTLARAAGDALDDIVQAIASITERNLVIASAAEQQAQVSREVDRNLVNIRDLSQQTSAGANQTRAASQELASLAVSLNGLVTAFRV</sequence>
<keyword evidence="4" id="KW-0145">Chemotaxis</keyword>
<evidence type="ECO:0000256" key="9">
    <source>
        <dbReference type="ARBA" id="ARBA00029447"/>
    </source>
</evidence>
<dbReference type="InterPro" id="IPR004089">
    <property type="entry name" value="MCPsignal_dom"/>
</dbReference>
<reference evidence="15 16" key="1">
    <citation type="submission" date="2011-04" db="EMBL/GenBank/DDBJ databases">
        <title>Complete sequence of Pseudomonas fulva 12-X.</title>
        <authorList>
            <consortium name="US DOE Joint Genome Institute"/>
            <person name="Lucas S."/>
            <person name="Han J."/>
            <person name="Lapidus A."/>
            <person name="Cheng J.-F."/>
            <person name="Goodwin L."/>
            <person name="Pitluck S."/>
            <person name="Peters L."/>
            <person name="Mikhailova N."/>
            <person name="Pagani I."/>
            <person name="Davenport K."/>
            <person name="Han C."/>
            <person name="Tapia R."/>
            <person name="Land M."/>
            <person name="Hauser L."/>
            <person name="Kyrpides N."/>
            <person name="Ivanova N."/>
            <person name="Pagani I."/>
            <person name="Lcollab F.I."/>
            <person name="Woyke T."/>
        </authorList>
    </citation>
    <scope>NUCLEOTIDE SEQUENCE [LARGE SCALE GENOMIC DNA]</scope>
    <source>
        <strain evidence="16">12-X</strain>
    </source>
</reference>
<dbReference type="Pfam" id="PF00015">
    <property type="entry name" value="MCPsignal"/>
    <property type="match status" value="1"/>
</dbReference>
<feature type="domain" description="Methyl-accepting transducer" evidence="13">
    <location>
        <begin position="269"/>
        <end position="505"/>
    </location>
</feature>
<keyword evidence="16" id="KW-1185">Reference proteome</keyword>
<evidence type="ECO:0000256" key="11">
    <source>
        <dbReference type="SAM" id="MobiDB-lite"/>
    </source>
</evidence>
<dbReference type="GO" id="GO:0007165">
    <property type="term" value="P:signal transduction"/>
    <property type="evidence" value="ECO:0007669"/>
    <property type="project" value="UniProtKB-KW"/>
</dbReference>
<dbReference type="PROSITE" id="PS50885">
    <property type="entry name" value="HAMP"/>
    <property type="match status" value="1"/>
</dbReference>
<dbReference type="SMART" id="SM00283">
    <property type="entry name" value="MA"/>
    <property type="match status" value="1"/>
</dbReference>
<evidence type="ECO:0000256" key="1">
    <source>
        <dbReference type="ARBA" id="ARBA00004651"/>
    </source>
</evidence>
<dbReference type="SUPFAM" id="SSF58104">
    <property type="entry name" value="Methyl-accepting chemotaxis protein (MCP) signaling domain"/>
    <property type="match status" value="1"/>
</dbReference>
<dbReference type="eggNOG" id="COG0840">
    <property type="taxonomic scope" value="Bacteria"/>
</dbReference>
<accession>F6A8F0</accession>
<keyword evidence="3" id="KW-0488">Methylation</keyword>
<gene>
    <name evidence="15" type="ordered locus">Psefu_3057</name>
</gene>
<dbReference type="CDD" id="cd06225">
    <property type="entry name" value="HAMP"/>
    <property type="match status" value="1"/>
</dbReference>
<dbReference type="HOGENOM" id="CLU_000445_107_27_6"/>
<evidence type="ECO:0000313" key="16">
    <source>
        <dbReference type="Proteomes" id="UP000000686"/>
    </source>
</evidence>
<organism evidence="15 16">
    <name type="scientific">Pseudomonas fulva (strain 12-X)</name>
    <dbReference type="NCBI Taxonomy" id="743720"/>
    <lineage>
        <taxon>Bacteria</taxon>
        <taxon>Pseudomonadati</taxon>
        <taxon>Pseudomonadota</taxon>
        <taxon>Gammaproteobacteria</taxon>
        <taxon>Pseudomonadales</taxon>
        <taxon>Pseudomonadaceae</taxon>
        <taxon>Pseudomonas</taxon>
    </lineage>
</organism>
<feature type="region of interest" description="Disordered" evidence="11">
    <location>
        <begin position="321"/>
        <end position="340"/>
    </location>
</feature>
<dbReference type="GO" id="GO:0005886">
    <property type="term" value="C:plasma membrane"/>
    <property type="evidence" value="ECO:0007669"/>
    <property type="project" value="UniProtKB-SubCell"/>
</dbReference>
<dbReference type="InterPro" id="IPR004090">
    <property type="entry name" value="Chemotax_Me-accpt_rcpt"/>
</dbReference>
<evidence type="ECO:0000256" key="2">
    <source>
        <dbReference type="ARBA" id="ARBA00022475"/>
    </source>
</evidence>
<evidence type="ECO:0000256" key="7">
    <source>
        <dbReference type="ARBA" id="ARBA00023136"/>
    </source>
</evidence>
<comment type="subcellular location">
    <subcellularLocation>
        <location evidence="1">Cell membrane</location>
        <topology evidence="1">Multi-pass membrane protein</topology>
    </subcellularLocation>
</comment>
<evidence type="ECO:0000256" key="4">
    <source>
        <dbReference type="ARBA" id="ARBA00022500"/>
    </source>
</evidence>
<proteinExistence type="inferred from homology"/>
<feature type="domain" description="HAMP" evidence="14">
    <location>
        <begin position="212"/>
        <end position="264"/>
    </location>
</feature>
<keyword evidence="7 12" id="KW-0472">Membrane</keyword>
<evidence type="ECO:0000256" key="5">
    <source>
        <dbReference type="ARBA" id="ARBA00022692"/>
    </source>
</evidence>
<dbReference type="InterPro" id="IPR024478">
    <property type="entry name" value="HlyB_4HB_MCP"/>
</dbReference>
<comment type="similarity">
    <text evidence="9">Belongs to the methyl-accepting chemotaxis (MCP) protein family.</text>
</comment>
<keyword evidence="5 12" id="KW-0812">Transmembrane</keyword>
<evidence type="ECO:0000313" key="15">
    <source>
        <dbReference type="EMBL" id="AEF23021.1"/>
    </source>
</evidence>
<evidence type="ECO:0000256" key="10">
    <source>
        <dbReference type="PROSITE-ProRule" id="PRU00284"/>
    </source>
</evidence>
<evidence type="ECO:0000256" key="12">
    <source>
        <dbReference type="SAM" id="Phobius"/>
    </source>
</evidence>